<dbReference type="InterPro" id="IPR003439">
    <property type="entry name" value="ABC_transporter-like_ATP-bd"/>
</dbReference>
<dbReference type="InterPro" id="IPR008995">
    <property type="entry name" value="Mo/tungstate-bd_C_term_dom"/>
</dbReference>
<dbReference type="GO" id="GO:0043190">
    <property type="term" value="C:ATP-binding cassette (ABC) transporter complex"/>
    <property type="evidence" value="ECO:0007669"/>
    <property type="project" value="InterPro"/>
</dbReference>
<dbReference type="PANTHER" id="PTHR42781:SF4">
    <property type="entry name" value="SPERMIDINE_PUTRESCINE IMPORT ATP-BINDING PROTEIN POTA"/>
    <property type="match status" value="1"/>
</dbReference>
<dbReference type="InterPro" id="IPR013611">
    <property type="entry name" value="Transp-assoc_OB_typ2"/>
</dbReference>
<gene>
    <name evidence="5" type="ORF">ENK37_07480</name>
</gene>
<dbReference type="Pfam" id="PF08402">
    <property type="entry name" value="TOBE_2"/>
    <property type="match status" value="1"/>
</dbReference>
<dbReference type="Proteomes" id="UP000885759">
    <property type="component" value="Unassembled WGS sequence"/>
</dbReference>
<proteinExistence type="predicted"/>
<dbReference type="SMART" id="SM00382">
    <property type="entry name" value="AAA"/>
    <property type="match status" value="1"/>
</dbReference>
<dbReference type="AlphaFoldDB" id="A0A7C4Z9F4"/>
<dbReference type="GO" id="GO:0005524">
    <property type="term" value="F:ATP binding"/>
    <property type="evidence" value="ECO:0007669"/>
    <property type="project" value="UniProtKB-KW"/>
</dbReference>
<dbReference type="InterPro" id="IPR050093">
    <property type="entry name" value="ABC_SmlMolc_Importer"/>
</dbReference>
<evidence type="ECO:0000313" key="5">
    <source>
        <dbReference type="EMBL" id="HGY09876.1"/>
    </source>
</evidence>
<dbReference type="InterPro" id="IPR027417">
    <property type="entry name" value="P-loop_NTPase"/>
</dbReference>
<feature type="domain" description="ABC transporter" evidence="4">
    <location>
        <begin position="1"/>
        <end position="195"/>
    </location>
</feature>
<comment type="caution">
    <text evidence="5">The sequence shown here is derived from an EMBL/GenBank/DDBJ whole genome shotgun (WGS) entry which is preliminary data.</text>
</comment>
<dbReference type="PROSITE" id="PS00211">
    <property type="entry name" value="ABC_TRANSPORTER_1"/>
    <property type="match status" value="1"/>
</dbReference>
<dbReference type="Pfam" id="PF00005">
    <property type="entry name" value="ABC_tran"/>
    <property type="match status" value="1"/>
</dbReference>
<keyword evidence="1" id="KW-0813">Transport</keyword>
<reference evidence="5" key="1">
    <citation type="journal article" date="2020" name="mSystems">
        <title>Genome- and Community-Level Interaction Insights into Carbon Utilization and Element Cycling Functions of Hydrothermarchaeota in Hydrothermal Sediment.</title>
        <authorList>
            <person name="Zhou Z."/>
            <person name="Liu Y."/>
            <person name="Xu W."/>
            <person name="Pan J."/>
            <person name="Luo Z.H."/>
            <person name="Li M."/>
        </authorList>
    </citation>
    <scope>NUCLEOTIDE SEQUENCE [LARGE SCALE GENOMIC DNA]</scope>
    <source>
        <strain evidence="5">HyVt-570</strain>
    </source>
</reference>
<evidence type="ECO:0000256" key="1">
    <source>
        <dbReference type="ARBA" id="ARBA00022448"/>
    </source>
</evidence>
<dbReference type="InterPro" id="IPR003593">
    <property type="entry name" value="AAA+_ATPase"/>
</dbReference>
<dbReference type="GO" id="GO:0016887">
    <property type="term" value="F:ATP hydrolysis activity"/>
    <property type="evidence" value="ECO:0007669"/>
    <property type="project" value="InterPro"/>
</dbReference>
<dbReference type="SUPFAM" id="SSF50331">
    <property type="entry name" value="MOP-like"/>
    <property type="match status" value="1"/>
</dbReference>
<evidence type="ECO:0000256" key="3">
    <source>
        <dbReference type="ARBA" id="ARBA00022840"/>
    </source>
</evidence>
<evidence type="ECO:0000256" key="2">
    <source>
        <dbReference type="ARBA" id="ARBA00022741"/>
    </source>
</evidence>
<dbReference type="PROSITE" id="PS50893">
    <property type="entry name" value="ABC_TRANSPORTER_2"/>
    <property type="match status" value="1"/>
</dbReference>
<dbReference type="Gene3D" id="2.40.50.100">
    <property type="match status" value="1"/>
</dbReference>
<evidence type="ECO:0000259" key="4">
    <source>
        <dbReference type="PROSITE" id="PS50893"/>
    </source>
</evidence>
<accession>A0A7C4Z9F4</accession>
<dbReference type="PANTHER" id="PTHR42781">
    <property type="entry name" value="SPERMIDINE/PUTRESCINE IMPORT ATP-BINDING PROTEIN POTA"/>
    <property type="match status" value="1"/>
</dbReference>
<name>A0A7C4Z9F4_9DEIN</name>
<keyword evidence="2" id="KW-0547">Nucleotide-binding</keyword>
<organism evidence="5">
    <name type="scientific">Oceanithermus profundus</name>
    <dbReference type="NCBI Taxonomy" id="187137"/>
    <lineage>
        <taxon>Bacteria</taxon>
        <taxon>Thermotogati</taxon>
        <taxon>Deinococcota</taxon>
        <taxon>Deinococci</taxon>
        <taxon>Thermales</taxon>
        <taxon>Thermaceae</taxon>
        <taxon>Oceanithermus</taxon>
    </lineage>
</organism>
<sequence length="325" mass="35360">MVTGLTVLLGESGSGKTSLLRALAGLLRASGRPFDGLRPEERRVGFLPQGYALVPHLTALENVALPLAGREARAEALRWLERVELAPLALRRPAELSGGERQRVALARALALRPRLLLLDEPTSALDASTREAAVDLIERVVRAEGLPTLLVTHDPYVAARARSLAVLEAGTVRQQGDPEQVFARPATLGIARLVGFSNVFAGRVRRHVEGGVEIATGEVVVYAPTKTPPPPDAPVHWGVRPEEVMIVRPDRPLAGPVARNRLEVQVRRIVRKGLAYTLRVEGPLALDVTLPRHVQDRLRLAEGDRIEVALKPRYVHLFSSEASS</sequence>
<dbReference type="GO" id="GO:0022857">
    <property type="term" value="F:transmembrane transporter activity"/>
    <property type="evidence" value="ECO:0007669"/>
    <property type="project" value="InterPro"/>
</dbReference>
<dbReference type="Gene3D" id="3.40.50.300">
    <property type="entry name" value="P-loop containing nucleotide triphosphate hydrolases"/>
    <property type="match status" value="1"/>
</dbReference>
<protein>
    <submittedName>
        <fullName evidence="5">ABC transporter ATP-binding protein</fullName>
    </submittedName>
</protein>
<dbReference type="SUPFAM" id="SSF52540">
    <property type="entry name" value="P-loop containing nucleoside triphosphate hydrolases"/>
    <property type="match status" value="1"/>
</dbReference>
<dbReference type="EMBL" id="DRPZ01000196">
    <property type="protein sequence ID" value="HGY09876.1"/>
    <property type="molecule type" value="Genomic_DNA"/>
</dbReference>
<keyword evidence="3 5" id="KW-0067">ATP-binding</keyword>
<dbReference type="InterPro" id="IPR017871">
    <property type="entry name" value="ABC_transporter-like_CS"/>
</dbReference>